<sequence length="444" mass="49938">MEGQCMGFVDIEEMELFMSRYMVMVYDDRLYIGKDRMRSLSAINKISNVSFGSILPDDFISTTFECLKEQDKGLLYTPEQSSAVLSAKCDGYKRSTLLDNLPYIAVYFTNDDASDTLSPSLRSYLNLMHCLLSLAVSLYDPWSATRLLSKVCPKVLPALRRSAQESMGYLNIMSVLISYVMIAPVEDDHNTDVELRVDFPVLKNFVDTVMAMHEALQNDTQPNEAVKSALKMAAKFMVTIPNYTSPSVMNKMIVYLNKNIEQLSANFALINSTVMSNKYQTKTSNQTDAYVITISLCDRLTCLNVIEDIGVISPLFKTPNSKDVVSNPVTPVNRKEIAKQNATSNVQEIRIASFINIDTPLSRSLARVENYDDLTVPLKENIPVIPESLEKKTSHKALIPISKKKKFSCRKLNLFAVAKDNQRKCTKKGFGGQTKITNFFKKNS</sequence>
<dbReference type="GeneID" id="9944079"/>
<accession>A0A1I7VH57</accession>
<reference evidence="1 2" key="1">
    <citation type="submission" date="2012-04" db="EMBL/GenBank/DDBJ databases">
        <title>The Genome Sequence of Loa loa.</title>
        <authorList>
            <consortium name="The Broad Institute Genome Sequencing Platform"/>
            <consortium name="Broad Institute Genome Sequencing Center for Infectious Disease"/>
            <person name="Nutman T.B."/>
            <person name="Fink D.L."/>
            <person name="Russ C."/>
            <person name="Young S."/>
            <person name="Zeng Q."/>
            <person name="Gargeya S."/>
            <person name="Alvarado L."/>
            <person name="Berlin A."/>
            <person name="Chapman S.B."/>
            <person name="Chen Z."/>
            <person name="Freedman E."/>
            <person name="Gellesch M."/>
            <person name="Goldberg J."/>
            <person name="Griggs A."/>
            <person name="Gujja S."/>
            <person name="Heilman E.R."/>
            <person name="Heiman D."/>
            <person name="Howarth C."/>
            <person name="Mehta T."/>
            <person name="Neiman D."/>
            <person name="Pearson M."/>
            <person name="Roberts A."/>
            <person name="Saif S."/>
            <person name="Shea T."/>
            <person name="Shenoy N."/>
            <person name="Sisk P."/>
            <person name="Stolte C."/>
            <person name="Sykes S."/>
            <person name="White J."/>
            <person name="Yandava C."/>
            <person name="Haas B."/>
            <person name="Henn M.R."/>
            <person name="Nusbaum C."/>
            <person name="Birren B."/>
        </authorList>
    </citation>
    <scope>NUCLEOTIDE SEQUENCE [LARGE SCALE GENOMIC DNA]</scope>
</reference>
<dbReference type="EMBL" id="JH712553">
    <property type="protein sequence ID" value="EFO21822.1"/>
    <property type="molecule type" value="Genomic_DNA"/>
</dbReference>
<evidence type="ECO:0000313" key="1">
    <source>
        <dbReference type="EMBL" id="EFO21822.1"/>
    </source>
</evidence>
<proteinExistence type="predicted"/>
<evidence type="ECO:0000313" key="2">
    <source>
        <dbReference type="Proteomes" id="UP000095285"/>
    </source>
</evidence>
<dbReference type="WBParaSite" id="EN70_2469">
    <property type="protein sequence ID" value="EN70_2469"/>
    <property type="gene ID" value="EN70_2469"/>
</dbReference>
<protein>
    <submittedName>
        <fullName evidence="3">Rho-GAP domain-containing protein</fullName>
    </submittedName>
</protein>
<dbReference type="KEGG" id="loa:LOAG_06666"/>
<dbReference type="RefSeq" id="XP_003142250.1">
    <property type="nucleotide sequence ID" value="XM_003142202.1"/>
</dbReference>
<evidence type="ECO:0000313" key="3">
    <source>
        <dbReference type="WBParaSite" id="EN70_2469"/>
    </source>
</evidence>
<organism evidence="2 3">
    <name type="scientific">Loa loa</name>
    <name type="common">Eye worm</name>
    <name type="synonym">Filaria loa</name>
    <dbReference type="NCBI Taxonomy" id="7209"/>
    <lineage>
        <taxon>Eukaryota</taxon>
        <taxon>Metazoa</taxon>
        <taxon>Ecdysozoa</taxon>
        <taxon>Nematoda</taxon>
        <taxon>Chromadorea</taxon>
        <taxon>Rhabditida</taxon>
        <taxon>Spirurina</taxon>
        <taxon>Spiruromorpha</taxon>
        <taxon>Filarioidea</taxon>
        <taxon>Onchocercidae</taxon>
        <taxon>Loa</taxon>
    </lineage>
</organism>
<reference evidence="3" key="2">
    <citation type="submission" date="2016-11" db="UniProtKB">
        <authorList>
            <consortium name="WormBaseParasite"/>
        </authorList>
    </citation>
    <scope>IDENTIFICATION</scope>
</reference>
<accession>A0A1S0TY70</accession>
<dbReference type="Proteomes" id="UP000095285">
    <property type="component" value="Unassembled WGS sequence"/>
</dbReference>
<keyword evidence="2" id="KW-1185">Reference proteome</keyword>
<dbReference type="OMA" id="RSAQESM"/>
<dbReference type="AlphaFoldDB" id="A0A1I7VH57"/>
<dbReference type="CTD" id="9944079"/>
<name>A0A1I7VH57_LOALO</name>
<dbReference type="OrthoDB" id="5873256at2759"/>
<gene>
    <name evidence="1 3" type="ORF">LOAG_06666</name>
</gene>